<sequence>MDVETTFLDRLFHQFDESPNITALVAILSDALQDTNDVETFILSHTGIDTAEGEQLDLLGQLIGVYRPPRQEEWVFTLCHLGETDDLWNHHGFFDDSDPTVDLGGYVTTTRGLDSISDPGNMSDADYRKLIRQKAASYRKKMTQEILFNYLIESGARCKIDDTTTTYTVTIDPYRYYDIDEWRMNYIVTKGFKPAGIKVEFMDNVREPDL</sequence>
<evidence type="ECO:0000313" key="2">
    <source>
        <dbReference type="Proteomes" id="UP001196980"/>
    </source>
</evidence>
<proteinExistence type="predicted"/>
<protein>
    <submittedName>
        <fullName evidence="1">DUF2612 domain-containing protein</fullName>
    </submittedName>
</protein>
<organism evidence="1 2">
    <name type="scientific">Candidatus Magnetobacterium casense</name>
    <dbReference type="NCBI Taxonomy" id="1455061"/>
    <lineage>
        <taxon>Bacteria</taxon>
        <taxon>Pseudomonadati</taxon>
        <taxon>Nitrospirota</taxon>
        <taxon>Thermodesulfovibrionia</taxon>
        <taxon>Thermodesulfovibrionales</taxon>
        <taxon>Candidatus Magnetobacteriaceae</taxon>
        <taxon>Candidatus Magnetobacterium</taxon>
    </lineage>
</organism>
<dbReference type="RefSeq" id="WP_218251592.1">
    <property type="nucleotide sequence ID" value="NZ_JABXWD010000062.1"/>
</dbReference>
<reference evidence="1 2" key="1">
    <citation type="journal article" date="2020" name="J Geophys Res Biogeosci">
        <title>Magnetotaxis as an Adaptation to Enable Bacterial Shuttling of Microbial Sulfur and Sulfur Cycling Across Aquatic Oxic#Anoxic Interfaces.</title>
        <authorList>
            <person name="Li J."/>
            <person name="Liu P."/>
            <person name="Wang J."/>
            <person name="Roberts A.P."/>
            <person name="Pan Y."/>
        </authorList>
    </citation>
    <scope>NUCLEOTIDE SEQUENCE [LARGE SCALE GENOMIC DNA]</scope>
    <source>
        <strain evidence="1 2">MYR-1_YQ</strain>
    </source>
</reference>
<dbReference type="EMBL" id="JABXWD010000062">
    <property type="protein sequence ID" value="MBV6340978.1"/>
    <property type="molecule type" value="Genomic_DNA"/>
</dbReference>
<keyword evidence="2" id="KW-1185">Reference proteome</keyword>
<name>A0ABS6RWH8_9BACT</name>
<evidence type="ECO:0000313" key="1">
    <source>
        <dbReference type="EMBL" id="MBV6340978.1"/>
    </source>
</evidence>
<accession>A0ABS6RWH8</accession>
<dbReference type="Pfam" id="PF11041">
    <property type="entry name" value="Phage_Wedge1"/>
    <property type="match status" value="1"/>
</dbReference>
<gene>
    <name evidence="1" type="ORF">HWQ67_05225</name>
</gene>
<comment type="caution">
    <text evidence="1">The sequence shown here is derived from an EMBL/GenBank/DDBJ whole genome shotgun (WGS) entry which is preliminary data.</text>
</comment>
<dbReference type="Proteomes" id="UP001196980">
    <property type="component" value="Unassembled WGS sequence"/>
</dbReference>
<dbReference type="InterPro" id="IPR021283">
    <property type="entry name" value="Phage_Wedge1"/>
</dbReference>